<proteinExistence type="predicted"/>
<dbReference type="GeneID" id="20670581"/>
<keyword evidence="2" id="KW-1185">Reference proteome</keyword>
<evidence type="ECO:0000313" key="1">
    <source>
        <dbReference type="EMBL" id="ETW80260.1"/>
    </source>
</evidence>
<name>W4K4J1_HETIT</name>
<protein>
    <submittedName>
        <fullName evidence="1">Uncharacterized protein</fullName>
    </submittedName>
</protein>
<sequence length="71" mass="8038">MGPVNMVITRPRLSSLSVLSILFLPTCLVVAELYSYYYPRWHKTELTSAATYCLIQIACQSTSFMLCGNRN</sequence>
<dbReference type="EMBL" id="KI925459">
    <property type="protein sequence ID" value="ETW80260.1"/>
    <property type="molecule type" value="Genomic_DNA"/>
</dbReference>
<reference evidence="1 2" key="1">
    <citation type="journal article" date="2012" name="New Phytol.">
        <title>Insight into trade-off between wood decay and parasitism from the genome of a fungal forest pathogen.</title>
        <authorList>
            <person name="Olson A."/>
            <person name="Aerts A."/>
            <person name="Asiegbu F."/>
            <person name="Belbahri L."/>
            <person name="Bouzid O."/>
            <person name="Broberg A."/>
            <person name="Canback B."/>
            <person name="Coutinho P.M."/>
            <person name="Cullen D."/>
            <person name="Dalman K."/>
            <person name="Deflorio G."/>
            <person name="van Diepen L.T."/>
            <person name="Dunand C."/>
            <person name="Duplessis S."/>
            <person name="Durling M."/>
            <person name="Gonthier P."/>
            <person name="Grimwood J."/>
            <person name="Fossdal C.G."/>
            <person name="Hansson D."/>
            <person name="Henrissat B."/>
            <person name="Hietala A."/>
            <person name="Himmelstrand K."/>
            <person name="Hoffmeister D."/>
            <person name="Hogberg N."/>
            <person name="James T.Y."/>
            <person name="Karlsson M."/>
            <person name="Kohler A."/>
            <person name="Kues U."/>
            <person name="Lee Y.H."/>
            <person name="Lin Y.C."/>
            <person name="Lind M."/>
            <person name="Lindquist E."/>
            <person name="Lombard V."/>
            <person name="Lucas S."/>
            <person name="Lunden K."/>
            <person name="Morin E."/>
            <person name="Murat C."/>
            <person name="Park J."/>
            <person name="Raffaello T."/>
            <person name="Rouze P."/>
            <person name="Salamov A."/>
            <person name="Schmutz J."/>
            <person name="Solheim H."/>
            <person name="Stahlberg J."/>
            <person name="Velez H."/>
            <person name="de Vries R.P."/>
            <person name="Wiebenga A."/>
            <person name="Woodward S."/>
            <person name="Yakovlev I."/>
            <person name="Garbelotto M."/>
            <person name="Martin F."/>
            <person name="Grigoriev I.V."/>
            <person name="Stenlid J."/>
        </authorList>
    </citation>
    <scope>NUCLEOTIDE SEQUENCE [LARGE SCALE GENOMIC DNA]</scope>
    <source>
        <strain evidence="1 2">TC 32-1</strain>
    </source>
</reference>
<accession>W4K4J1</accession>
<dbReference type="KEGG" id="hir:HETIRDRAFT_319242"/>
<dbReference type="InParanoid" id="W4K4J1"/>
<dbReference type="HOGENOM" id="CLU_2740328_0_0_1"/>
<dbReference type="RefSeq" id="XP_009547034.1">
    <property type="nucleotide sequence ID" value="XM_009548739.1"/>
</dbReference>
<dbReference type="Proteomes" id="UP000030671">
    <property type="component" value="Unassembled WGS sequence"/>
</dbReference>
<evidence type="ECO:0000313" key="2">
    <source>
        <dbReference type="Proteomes" id="UP000030671"/>
    </source>
</evidence>
<organism evidence="1 2">
    <name type="scientific">Heterobasidion irregulare (strain TC 32-1)</name>
    <dbReference type="NCBI Taxonomy" id="747525"/>
    <lineage>
        <taxon>Eukaryota</taxon>
        <taxon>Fungi</taxon>
        <taxon>Dikarya</taxon>
        <taxon>Basidiomycota</taxon>
        <taxon>Agaricomycotina</taxon>
        <taxon>Agaricomycetes</taxon>
        <taxon>Russulales</taxon>
        <taxon>Bondarzewiaceae</taxon>
        <taxon>Heterobasidion</taxon>
        <taxon>Heterobasidion annosum species complex</taxon>
    </lineage>
</organism>
<dbReference type="OrthoDB" id="3232644at2759"/>
<gene>
    <name evidence="1" type="ORF">HETIRDRAFT_319242</name>
</gene>
<dbReference type="AlphaFoldDB" id="W4K4J1"/>